<feature type="compositionally biased region" description="Low complexity" evidence="7">
    <location>
        <begin position="23"/>
        <end position="35"/>
    </location>
</feature>
<keyword evidence="4" id="KW-0238">DNA-binding</keyword>
<dbReference type="CDD" id="cd12148">
    <property type="entry name" value="fungal_TF_MHR"/>
    <property type="match status" value="1"/>
</dbReference>
<dbReference type="Pfam" id="PF00172">
    <property type="entry name" value="Zn_clus"/>
    <property type="match status" value="1"/>
</dbReference>
<feature type="region of interest" description="Disordered" evidence="7">
    <location>
        <begin position="985"/>
        <end position="1052"/>
    </location>
</feature>
<keyword evidence="3" id="KW-0805">Transcription regulation</keyword>
<dbReference type="PROSITE" id="PS50048">
    <property type="entry name" value="ZN2_CY6_FUNGAL_2"/>
    <property type="match status" value="1"/>
</dbReference>
<dbReference type="Gene3D" id="4.10.240.10">
    <property type="entry name" value="Zn(2)-C6 fungal-type DNA-binding domain"/>
    <property type="match status" value="1"/>
</dbReference>
<feature type="compositionally biased region" description="Basic and acidic residues" evidence="7">
    <location>
        <begin position="331"/>
        <end position="340"/>
    </location>
</feature>
<organism evidence="9 10">
    <name type="scientific">Jaminaea rosea</name>
    <dbReference type="NCBI Taxonomy" id="1569628"/>
    <lineage>
        <taxon>Eukaryota</taxon>
        <taxon>Fungi</taxon>
        <taxon>Dikarya</taxon>
        <taxon>Basidiomycota</taxon>
        <taxon>Ustilaginomycotina</taxon>
        <taxon>Exobasidiomycetes</taxon>
        <taxon>Microstromatales</taxon>
        <taxon>Microstromatales incertae sedis</taxon>
        <taxon>Jaminaea</taxon>
    </lineage>
</organism>
<feature type="compositionally biased region" description="Low complexity" evidence="7">
    <location>
        <begin position="1128"/>
        <end position="1148"/>
    </location>
</feature>
<name>A0A316UH19_9BASI</name>
<dbReference type="GeneID" id="37029007"/>
<dbReference type="SMART" id="SM00906">
    <property type="entry name" value="Fungal_trans"/>
    <property type="match status" value="1"/>
</dbReference>
<keyword evidence="6" id="KW-0539">Nucleus</keyword>
<dbReference type="PANTHER" id="PTHR31845">
    <property type="entry name" value="FINGER DOMAIN PROTEIN, PUTATIVE-RELATED"/>
    <property type="match status" value="1"/>
</dbReference>
<feature type="domain" description="Zn(2)-C6 fungal-type" evidence="8">
    <location>
        <begin position="189"/>
        <end position="221"/>
    </location>
</feature>
<feature type="compositionally biased region" description="Low complexity" evidence="7">
    <location>
        <begin position="1207"/>
        <end position="1227"/>
    </location>
</feature>
<gene>
    <name evidence="9" type="ORF">BDZ90DRAFT_234902</name>
</gene>
<evidence type="ECO:0000256" key="7">
    <source>
        <dbReference type="SAM" id="MobiDB-lite"/>
    </source>
</evidence>
<feature type="compositionally biased region" description="Low complexity" evidence="7">
    <location>
        <begin position="369"/>
        <end position="384"/>
    </location>
</feature>
<evidence type="ECO:0000259" key="8">
    <source>
        <dbReference type="PROSITE" id="PS50048"/>
    </source>
</evidence>
<dbReference type="InterPro" id="IPR051089">
    <property type="entry name" value="prtT"/>
</dbReference>
<keyword evidence="2" id="KW-0479">Metal-binding</keyword>
<evidence type="ECO:0000256" key="4">
    <source>
        <dbReference type="ARBA" id="ARBA00023125"/>
    </source>
</evidence>
<evidence type="ECO:0000256" key="6">
    <source>
        <dbReference type="ARBA" id="ARBA00023242"/>
    </source>
</evidence>
<dbReference type="Pfam" id="PF04082">
    <property type="entry name" value="Fungal_trans"/>
    <property type="match status" value="1"/>
</dbReference>
<dbReference type="SMART" id="SM00066">
    <property type="entry name" value="GAL4"/>
    <property type="match status" value="1"/>
</dbReference>
<evidence type="ECO:0000256" key="5">
    <source>
        <dbReference type="ARBA" id="ARBA00023163"/>
    </source>
</evidence>
<feature type="compositionally biased region" description="Low complexity" evidence="7">
    <location>
        <begin position="58"/>
        <end position="77"/>
    </location>
</feature>
<feature type="region of interest" description="Disordered" evidence="7">
    <location>
        <begin position="247"/>
        <end position="428"/>
    </location>
</feature>
<dbReference type="GO" id="GO:0000981">
    <property type="term" value="F:DNA-binding transcription factor activity, RNA polymerase II-specific"/>
    <property type="evidence" value="ECO:0007669"/>
    <property type="project" value="InterPro"/>
</dbReference>
<dbReference type="GO" id="GO:0006351">
    <property type="term" value="P:DNA-templated transcription"/>
    <property type="evidence" value="ECO:0007669"/>
    <property type="project" value="InterPro"/>
</dbReference>
<reference evidence="9 10" key="1">
    <citation type="journal article" date="2018" name="Mol. Biol. Evol.">
        <title>Broad Genomic Sampling Reveals a Smut Pathogenic Ancestry of the Fungal Clade Ustilaginomycotina.</title>
        <authorList>
            <person name="Kijpornyongpan T."/>
            <person name="Mondo S.J."/>
            <person name="Barry K."/>
            <person name="Sandor L."/>
            <person name="Lee J."/>
            <person name="Lipzen A."/>
            <person name="Pangilinan J."/>
            <person name="LaButti K."/>
            <person name="Hainaut M."/>
            <person name="Henrissat B."/>
            <person name="Grigoriev I.V."/>
            <person name="Spatafora J.W."/>
            <person name="Aime M.C."/>
        </authorList>
    </citation>
    <scope>NUCLEOTIDE SEQUENCE [LARGE SCALE GENOMIC DNA]</scope>
    <source>
        <strain evidence="9 10">MCA 5214</strain>
    </source>
</reference>
<dbReference type="InterPro" id="IPR036864">
    <property type="entry name" value="Zn2-C6_fun-type_DNA-bd_sf"/>
</dbReference>
<feature type="compositionally biased region" description="Gly residues" evidence="7">
    <location>
        <begin position="1028"/>
        <end position="1037"/>
    </location>
</feature>
<dbReference type="InterPro" id="IPR007219">
    <property type="entry name" value="XnlR_reg_dom"/>
</dbReference>
<sequence length="1314" mass="136910">MYQRGNNHNNHNGGGGGGGGGAHSAASPASGGPSALPAFSHPHSGIRTPPNGQSPHVSPYATPAPLYAPSLPYSYPTIPSSMSRQSSVGAGAWSPAPGGQRASTSSAVKYEGGEGDEDEDEDGEDEDDDDDDDDDDEDDDGDSSAMSPSSRKRKRESDGRASATPHAATTVADAASAHKKPKPPRGSKACTHCRKLKMRCTGGENGPPCDRCRHSGYQCIFEESNRGKKAAANAAAAAQAKAEKAAQAALVASNKASASSSGHTQENESLSSGFPTKTKGKSKQSNQDLARSLEKMEQTLESVLKTIRDPTHASQLGHASGMLTRPSSPEARSKASDSHRHHDGARPTSIAPSQLTAPSSFAPPHQPVSARYASVASAATAGAPISPPAPRQQQSTRIGAVGSSGGGAGGRGVRTTSPRLHSLPPDSLNPLGLLAEASLGNQLGSARRAKSSGVENDGEETGRDASEAAAAPSSRQASKSAGPAERGAKDGSGAATTRPRNAPALGVASKTYFRPGPMSMLPLRKVIIDRELPPELLTSGVVSDTEVLDLFSIFFHNCAQHIILLDPEWHTPQFVCGRSPFLFTVILAIASRYYARRPDLHAQCLRQATKEAFNCLERGFKSVEIVQAFLLLTMWGQPARRFEEDKSWIFAGIAFRVATDLNLHRKSIATLPGQGNLDDPAMIEREKEIRNRERTWIFCFVVDRSLSSQMGKPSVIREDFILRNTRAWALGPTAQPADMALSAIVGLQRLTSRQTDLLYSSVTSVTGLNQDLDFSSMIRIFSEQLEEWRHFWTMRGLVIGDCRNRQPPIPANDGTLSPREIELRQLFSLANRETPPPDDGDHTIRTLYYLIQQAPLRYHYAALTLHSFGLQFGNQIDDRGVQFIRCYDSAKGIFFAARDGMRPILRYASDTQILIIAFSLVFMLKLTRPTFSRYANTEEILRLVEEGADMLEEVAASPLHTPALYGHFLRATLAQAKADMAARAAGGGGSATNGYPSRAGSPTPGGGAGEDGPSVAAAFGLPQDPTLGGNGGPGPGGDPSLAPMPTGTTRHNSISDSAMAQAFAAAAQQHGGIGIGGASGSAFPYPGFSAAPFPSSNAFNPMSFMSGGQGANAGTPTLGSSSGGFSGGMPSMTSQPAGAGAPAPSHSGSNGGAGGQPDAGSLLLDNVWWNQLVPAGLGGPLDGLNGGIDLLQHEAEHGVLGGGQGGAPANTDGSAEADAAPAKQPAEGGADASRTRSAPVEEGSIGNDATAAAVAGPDGREPRTRSSSTTMMNKGFGVGTGVTRPSSPSNANAGGGGAGVLNQFAGSFLTFDFS</sequence>
<evidence type="ECO:0000256" key="3">
    <source>
        <dbReference type="ARBA" id="ARBA00023015"/>
    </source>
</evidence>
<dbReference type="CDD" id="cd00067">
    <property type="entry name" value="GAL4"/>
    <property type="match status" value="1"/>
</dbReference>
<evidence type="ECO:0000313" key="9">
    <source>
        <dbReference type="EMBL" id="PWN24627.1"/>
    </source>
</evidence>
<dbReference type="SUPFAM" id="SSF57701">
    <property type="entry name" value="Zn2/Cys6 DNA-binding domain"/>
    <property type="match status" value="1"/>
</dbReference>
<comment type="subcellular location">
    <subcellularLocation>
        <location evidence="1">Nucleus</location>
    </subcellularLocation>
</comment>
<feature type="compositionally biased region" description="Polar residues" evidence="7">
    <location>
        <begin position="78"/>
        <end position="88"/>
    </location>
</feature>
<keyword evidence="5" id="KW-0804">Transcription</keyword>
<evidence type="ECO:0000256" key="1">
    <source>
        <dbReference type="ARBA" id="ARBA00004123"/>
    </source>
</evidence>
<evidence type="ECO:0000313" key="10">
    <source>
        <dbReference type="Proteomes" id="UP000245884"/>
    </source>
</evidence>
<feature type="compositionally biased region" description="Polar residues" evidence="7">
    <location>
        <begin position="254"/>
        <end position="275"/>
    </location>
</feature>
<feature type="compositionally biased region" description="Basic residues" evidence="7">
    <location>
        <begin position="177"/>
        <end position="192"/>
    </location>
</feature>
<feature type="compositionally biased region" description="Gly residues" evidence="7">
    <location>
        <begin position="12"/>
        <end position="22"/>
    </location>
</feature>
<dbReference type="PROSITE" id="PS00463">
    <property type="entry name" value="ZN2_CY6_FUNGAL_1"/>
    <property type="match status" value="1"/>
</dbReference>
<proteinExistence type="predicted"/>
<dbReference type="PANTHER" id="PTHR31845:SF19">
    <property type="entry name" value="TRANSCRIPTION FACTOR DOMAIN-CONTAINING PROTEIN"/>
    <property type="match status" value="1"/>
</dbReference>
<feature type="region of interest" description="Disordered" evidence="7">
    <location>
        <begin position="1199"/>
        <end position="1297"/>
    </location>
</feature>
<feature type="compositionally biased region" description="Gly residues" evidence="7">
    <location>
        <begin position="402"/>
        <end position="412"/>
    </location>
</feature>
<dbReference type="InterPro" id="IPR001138">
    <property type="entry name" value="Zn2Cys6_DnaBD"/>
</dbReference>
<dbReference type="EMBL" id="KZ819680">
    <property type="protein sequence ID" value="PWN24627.1"/>
    <property type="molecule type" value="Genomic_DNA"/>
</dbReference>
<feature type="region of interest" description="Disordered" evidence="7">
    <location>
        <begin position="1"/>
        <end position="192"/>
    </location>
</feature>
<feature type="compositionally biased region" description="Polar residues" evidence="7">
    <location>
        <begin position="350"/>
        <end position="359"/>
    </location>
</feature>
<protein>
    <recommendedName>
        <fullName evidence="8">Zn(2)-C6 fungal-type domain-containing protein</fullName>
    </recommendedName>
</protein>
<evidence type="ECO:0000256" key="2">
    <source>
        <dbReference type="ARBA" id="ARBA00022723"/>
    </source>
</evidence>
<dbReference type="GO" id="GO:0000976">
    <property type="term" value="F:transcription cis-regulatory region binding"/>
    <property type="evidence" value="ECO:0007669"/>
    <property type="project" value="TreeGrafter"/>
</dbReference>
<feature type="region of interest" description="Disordered" evidence="7">
    <location>
        <begin position="443"/>
        <end position="501"/>
    </location>
</feature>
<accession>A0A316UH19</accession>
<dbReference type="STRING" id="1569628.A0A316UH19"/>
<dbReference type="OrthoDB" id="3429912at2759"/>
<dbReference type="RefSeq" id="XP_025359239.1">
    <property type="nucleotide sequence ID" value="XM_025507184.1"/>
</dbReference>
<dbReference type="GO" id="GO:0008270">
    <property type="term" value="F:zinc ion binding"/>
    <property type="evidence" value="ECO:0007669"/>
    <property type="project" value="InterPro"/>
</dbReference>
<dbReference type="GO" id="GO:0005634">
    <property type="term" value="C:nucleus"/>
    <property type="evidence" value="ECO:0007669"/>
    <property type="project" value="UniProtKB-SubCell"/>
</dbReference>
<dbReference type="Proteomes" id="UP000245884">
    <property type="component" value="Unassembled WGS sequence"/>
</dbReference>
<feature type="compositionally biased region" description="Low complexity" evidence="7">
    <location>
        <begin position="163"/>
        <end position="175"/>
    </location>
</feature>
<feature type="compositionally biased region" description="Acidic residues" evidence="7">
    <location>
        <begin position="113"/>
        <end position="142"/>
    </location>
</feature>
<feature type="compositionally biased region" description="Low complexity" evidence="7">
    <location>
        <begin position="1"/>
        <end position="11"/>
    </location>
</feature>
<keyword evidence="10" id="KW-1185">Reference proteome</keyword>
<feature type="region of interest" description="Disordered" evidence="7">
    <location>
        <begin position="1110"/>
        <end position="1158"/>
    </location>
</feature>